<organism evidence="1 2">
    <name type="scientific">Avena sativa</name>
    <name type="common">Oat</name>
    <dbReference type="NCBI Taxonomy" id="4498"/>
    <lineage>
        <taxon>Eukaryota</taxon>
        <taxon>Viridiplantae</taxon>
        <taxon>Streptophyta</taxon>
        <taxon>Embryophyta</taxon>
        <taxon>Tracheophyta</taxon>
        <taxon>Spermatophyta</taxon>
        <taxon>Magnoliopsida</taxon>
        <taxon>Liliopsida</taxon>
        <taxon>Poales</taxon>
        <taxon>Poaceae</taxon>
        <taxon>BOP clade</taxon>
        <taxon>Pooideae</taxon>
        <taxon>Poodae</taxon>
        <taxon>Poeae</taxon>
        <taxon>Poeae Chloroplast Group 1 (Aveneae type)</taxon>
        <taxon>Aveninae</taxon>
        <taxon>Avena</taxon>
    </lineage>
</organism>
<keyword evidence="2" id="KW-1185">Reference proteome</keyword>
<protein>
    <submittedName>
        <fullName evidence="1">Uncharacterized protein</fullName>
    </submittedName>
</protein>
<evidence type="ECO:0000313" key="1">
    <source>
        <dbReference type="EnsemblPlants" id="AVESA.00010b.r2.5AG0812610.1.CDS.1"/>
    </source>
</evidence>
<reference evidence="1" key="2">
    <citation type="submission" date="2025-09" db="UniProtKB">
        <authorList>
            <consortium name="EnsemblPlants"/>
        </authorList>
    </citation>
    <scope>IDENTIFICATION</scope>
</reference>
<dbReference type="Proteomes" id="UP001732700">
    <property type="component" value="Chromosome 5A"/>
</dbReference>
<sequence>MDRMKDQHIPEELLVNEILPWLPVKSLLRFKSVCKAWHSTISNRDFIESHRHHSQSEVHVLHFLEDIPPHGIGSINVERLTQEGQLQHYYRLSQLQNNDLINSCHDLVVIHYKDYGYLLSNPAIQESVYLPHPPSWSDDLLEVVGVGFVSSLGKYKVVHITCDSQTEDTCEVFTVGMDNSWRIGKTPPSSIYKFGHTPYVNGNLHKLTESDKDVNTKILVFSLEKETWIVMTLPDHPRIPQTGIYCWHIELREIKGLLCFICCIQNKSIDIWMLRDYGNKVWSNDFVIYMTLPRAMPDGLSFQISDNYGYFPLNVTSDGRILLQMNVRYDRWFYYDPQDGTVQQTDHKGVYTTLYAENLVPISGF</sequence>
<name>A0ACD5XLG3_AVESA</name>
<proteinExistence type="predicted"/>
<evidence type="ECO:0000313" key="2">
    <source>
        <dbReference type="Proteomes" id="UP001732700"/>
    </source>
</evidence>
<reference evidence="1" key="1">
    <citation type="submission" date="2021-05" db="EMBL/GenBank/DDBJ databases">
        <authorList>
            <person name="Scholz U."/>
            <person name="Mascher M."/>
            <person name="Fiebig A."/>
        </authorList>
    </citation>
    <scope>NUCLEOTIDE SEQUENCE [LARGE SCALE GENOMIC DNA]</scope>
</reference>
<dbReference type="EnsemblPlants" id="AVESA.00010b.r2.5AG0812610.1">
    <property type="protein sequence ID" value="AVESA.00010b.r2.5AG0812610.1.CDS.1"/>
    <property type="gene ID" value="AVESA.00010b.r2.5AG0812610"/>
</dbReference>
<accession>A0ACD5XLG3</accession>